<dbReference type="Ensembl" id="ENSCCNT00000020817.1">
    <property type="protein sequence ID" value="ENSCCNP00000015954.1"/>
    <property type="gene ID" value="ENSCCNG00000016306.1"/>
</dbReference>
<dbReference type="AlphaFoldDB" id="A0A8C0ZSY0"/>
<dbReference type="InterPro" id="IPR041491">
    <property type="entry name" value="TRPM_SLOG"/>
</dbReference>
<dbReference type="GO" id="GO:0099604">
    <property type="term" value="F:ligand-gated calcium channel activity"/>
    <property type="evidence" value="ECO:0007669"/>
    <property type="project" value="TreeGrafter"/>
</dbReference>
<feature type="region of interest" description="Disordered" evidence="1">
    <location>
        <begin position="1"/>
        <end position="41"/>
    </location>
</feature>
<feature type="compositionally biased region" description="Polar residues" evidence="1">
    <location>
        <begin position="12"/>
        <end position="21"/>
    </location>
</feature>
<accession>A0A8C0ZSY0</accession>
<dbReference type="PANTHER" id="PTHR13800">
    <property type="entry name" value="TRANSIENT RECEPTOR POTENTIAL CATION CHANNEL, SUBFAMILY M, MEMBER 6"/>
    <property type="match status" value="1"/>
</dbReference>
<sequence length="172" mass="18193">MGPGQGQGQGQTVPANTQVSRSELESGVHTTEKPTDAYGDLDFVGSGRKHSNFLRLSDRTDPATVYSLVTRTWGFRAPNLVVSVLGGSGGPVLQTWLQDLLRRGLVRAAQSTGDWRGGAWIVTGGLHTGIGRHVGVAVRDHQTASTGGSKVVAMGVAPWGVVRNRDSLINPR</sequence>
<evidence type="ECO:0000313" key="3">
    <source>
        <dbReference type="Ensembl" id="ENSCCNP00000015954.1"/>
    </source>
</evidence>
<feature type="domain" description="TRPM SLOG" evidence="2">
    <location>
        <begin position="52"/>
        <end position="170"/>
    </location>
</feature>
<reference evidence="3" key="1">
    <citation type="submission" date="2023-09" db="UniProtKB">
        <authorList>
            <consortium name="Ensembl"/>
        </authorList>
    </citation>
    <scope>IDENTIFICATION</scope>
</reference>
<dbReference type="Pfam" id="PF18139">
    <property type="entry name" value="LSDAT_euk"/>
    <property type="match status" value="1"/>
</dbReference>
<dbReference type="GO" id="GO:0005227">
    <property type="term" value="F:calcium-activated cation channel activity"/>
    <property type="evidence" value="ECO:0007669"/>
    <property type="project" value="TreeGrafter"/>
</dbReference>
<name>A0A8C0ZSY0_CASCN</name>
<dbReference type="GO" id="GO:0005886">
    <property type="term" value="C:plasma membrane"/>
    <property type="evidence" value="ECO:0007669"/>
    <property type="project" value="TreeGrafter"/>
</dbReference>
<protein>
    <recommendedName>
        <fullName evidence="2">TRPM SLOG domain-containing protein</fullName>
    </recommendedName>
</protein>
<organism evidence="3">
    <name type="scientific">Castor canadensis</name>
    <name type="common">American beaver</name>
    <dbReference type="NCBI Taxonomy" id="51338"/>
    <lineage>
        <taxon>Eukaryota</taxon>
        <taxon>Metazoa</taxon>
        <taxon>Chordata</taxon>
        <taxon>Craniata</taxon>
        <taxon>Vertebrata</taxon>
        <taxon>Euteleostomi</taxon>
        <taxon>Mammalia</taxon>
        <taxon>Eutheria</taxon>
        <taxon>Euarchontoglires</taxon>
        <taxon>Glires</taxon>
        <taxon>Rodentia</taxon>
        <taxon>Castorimorpha</taxon>
        <taxon>Castoridae</taxon>
        <taxon>Castor</taxon>
    </lineage>
</organism>
<dbReference type="PANTHER" id="PTHR13800:SF6">
    <property type="entry name" value="TRANSIENT RECEPTOR POTENTIAL CATION CHANNEL SUBFAMILY M MEMBER 4"/>
    <property type="match status" value="1"/>
</dbReference>
<evidence type="ECO:0000259" key="2">
    <source>
        <dbReference type="Pfam" id="PF18139"/>
    </source>
</evidence>
<feature type="compositionally biased region" description="Basic and acidic residues" evidence="1">
    <location>
        <begin position="22"/>
        <end position="35"/>
    </location>
</feature>
<proteinExistence type="predicted"/>
<evidence type="ECO:0000256" key="1">
    <source>
        <dbReference type="SAM" id="MobiDB-lite"/>
    </source>
</evidence>
<dbReference type="InterPro" id="IPR050927">
    <property type="entry name" value="TRPM"/>
</dbReference>